<evidence type="ECO:0000256" key="1">
    <source>
        <dbReference type="ARBA" id="ARBA00000681"/>
    </source>
</evidence>
<evidence type="ECO:0000256" key="11">
    <source>
        <dbReference type="SAM" id="SignalP"/>
    </source>
</evidence>
<evidence type="ECO:0000256" key="10">
    <source>
        <dbReference type="SAM" id="MobiDB-lite"/>
    </source>
</evidence>
<dbReference type="PANTHER" id="PTHR31490">
    <property type="entry name" value="GLYCOSYL HYDROLASE"/>
    <property type="match status" value="1"/>
</dbReference>
<evidence type="ECO:0000256" key="4">
    <source>
        <dbReference type="ARBA" id="ARBA00022729"/>
    </source>
</evidence>
<dbReference type="HOGENOM" id="CLU_020161_6_0_11"/>
<evidence type="ECO:0000259" key="12">
    <source>
        <dbReference type="PROSITE" id="PS51760"/>
    </source>
</evidence>
<gene>
    <name evidence="13" type="ORF">CDG81_12445</name>
    <name evidence="14" type="ORF">IL38_12525</name>
</gene>
<evidence type="ECO:0000256" key="8">
    <source>
        <dbReference type="ARBA" id="ARBA00023326"/>
    </source>
</evidence>
<proteinExistence type="inferred from homology"/>
<dbReference type="PANTHER" id="PTHR31490:SF88">
    <property type="entry name" value="BETA-XYLANASE"/>
    <property type="match status" value="1"/>
</dbReference>
<dbReference type="PRINTS" id="PR00134">
    <property type="entry name" value="GLHYDRLASE10"/>
</dbReference>
<feature type="signal peptide" evidence="11">
    <location>
        <begin position="1"/>
        <end position="34"/>
    </location>
</feature>
<keyword evidence="15" id="KW-1185">Reference proteome</keyword>
<accession>A0A099D7C2</accession>
<evidence type="ECO:0000256" key="9">
    <source>
        <dbReference type="RuleBase" id="RU361174"/>
    </source>
</evidence>
<evidence type="ECO:0000256" key="6">
    <source>
        <dbReference type="ARBA" id="ARBA00023277"/>
    </source>
</evidence>
<dbReference type="eggNOG" id="COG3693">
    <property type="taxonomic scope" value="Bacteria"/>
</dbReference>
<dbReference type="Gene3D" id="3.20.20.80">
    <property type="entry name" value="Glycosidases"/>
    <property type="match status" value="1"/>
</dbReference>
<dbReference type="RefSeq" id="WP_084134079.1">
    <property type="nucleotide sequence ID" value="NZ_CP022752.1"/>
</dbReference>
<keyword evidence="8 9" id="KW-0624">Polysaccharide degradation</keyword>
<keyword evidence="6 9" id="KW-0119">Carbohydrate metabolism</keyword>
<evidence type="ECO:0000313" key="13">
    <source>
        <dbReference type="EMBL" id="ASU78961.1"/>
    </source>
</evidence>
<dbReference type="InterPro" id="IPR001000">
    <property type="entry name" value="GH10_dom"/>
</dbReference>
<dbReference type="KEGG" id="aey:CDG81_12445"/>
<keyword evidence="7 9" id="KW-0326">Glycosidase</keyword>
<evidence type="ECO:0000313" key="14">
    <source>
        <dbReference type="EMBL" id="KGI81295.1"/>
    </source>
</evidence>
<organism evidence="13 16">
    <name type="scientific">Actinopolyspora erythraea</name>
    <dbReference type="NCBI Taxonomy" id="414996"/>
    <lineage>
        <taxon>Bacteria</taxon>
        <taxon>Bacillati</taxon>
        <taxon>Actinomycetota</taxon>
        <taxon>Actinomycetes</taxon>
        <taxon>Actinopolysporales</taxon>
        <taxon>Actinopolysporaceae</taxon>
        <taxon>Actinopolyspora</taxon>
    </lineage>
</organism>
<feature type="domain" description="GH10" evidence="12">
    <location>
        <begin position="50"/>
        <end position="361"/>
    </location>
</feature>
<dbReference type="SMART" id="SM00633">
    <property type="entry name" value="Glyco_10"/>
    <property type="match status" value="1"/>
</dbReference>
<dbReference type="GO" id="GO:0045493">
    <property type="term" value="P:xylan catabolic process"/>
    <property type="evidence" value="ECO:0007669"/>
    <property type="project" value="UniProtKB-KW"/>
</dbReference>
<evidence type="ECO:0000256" key="3">
    <source>
        <dbReference type="ARBA" id="ARBA00022651"/>
    </source>
</evidence>
<comment type="similarity">
    <text evidence="2 9">Belongs to the glycosyl hydrolase 10 (cellulase F) family.</text>
</comment>
<feature type="region of interest" description="Disordered" evidence="10">
    <location>
        <begin position="31"/>
        <end position="61"/>
    </location>
</feature>
<dbReference type="Pfam" id="PF00331">
    <property type="entry name" value="Glyco_hydro_10"/>
    <property type="match status" value="1"/>
</dbReference>
<dbReference type="GO" id="GO:0031176">
    <property type="term" value="F:endo-1,4-beta-xylanase activity"/>
    <property type="evidence" value="ECO:0007669"/>
    <property type="project" value="UniProtKB-EC"/>
</dbReference>
<keyword evidence="5 9" id="KW-0378">Hydrolase</keyword>
<dbReference type="EC" id="3.2.1.8" evidence="9"/>
<dbReference type="Proteomes" id="UP000029737">
    <property type="component" value="Unassembled WGS sequence"/>
</dbReference>
<sequence>MPRTRGKHGRLGRLGAVLAASAGLFASQAAPALAAPEPPEREASGTAAPAPARTPLKDLTDNHVGSAVDASALANEADYRSVLTSEFSSVTAENAMKWSVVEPNRGQYDWSGADSVVNYAQQNGKSVRGHTLLWHKQRPGWLDNLSASELRSAVKDHITTVVNRYEGEIRAWDVVNEVFDSDGTRRDSIFQRKLGDGWIADAFRWAHQADPSAELYINDYNTGWVNDKSNAIHDLVSSLRQQGVPIHGVGFQTHLSIDYSFPGGFQSNLQRFADLGVDVAITEADVRMTLPATDSELTTQADYYERIWNACEAVSRCVEFTTWGYTDRHSWVPNTFDGQGAACLFDDSLNPKPAYNRLNPST</sequence>
<reference evidence="14 15" key="1">
    <citation type="journal article" date="2014" name="PLoS ONE">
        <title>Identification and Characterization of a New Erythromycin Biosynthetic Gene Cluster in Actinopolyspora erythraea YIM90600, a Novel Erythronolide-Producing Halophilic Actinomycete Isolated from Salt Field.</title>
        <authorList>
            <person name="Chen D."/>
            <person name="Feng J."/>
            <person name="Huang L."/>
            <person name="Zhang Q."/>
            <person name="Wu J."/>
            <person name="Zhu X."/>
            <person name="Duan Y."/>
            <person name="Xu Z."/>
        </authorList>
    </citation>
    <scope>NUCLEOTIDE SEQUENCE [LARGE SCALE GENOMIC DNA]</scope>
    <source>
        <strain evidence="14 15">YIM90600</strain>
    </source>
</reference>
<comment type="catalytic activity">
    <reaction evidence="1 9">
        <text>Endohydrolysis of (1-&gt;4)-beta-D-xylosidic linkages in xylans.</text>
        <dbReference type="EC" id="3.2.1.8"/>
    </reaction>
</comment>
<evidence type="ECO:0000256" key="7">
    <source>
        <dbReference type="ARBA" id="ARBA00023295"/>
    </source>
</evidence>
<dbReference type="InterPro" id="IPR044846">
    <property type="entry name" value="GH10"/>
</dbReference>
<evidence type="ECO:0000256" key="2">
    <source>
        <dbReference type="ARBA" id="ARBA00007495"/>
    </source>
</evidence>
<dbReference type="EMBL" id="JPMV01000020">
    <property type="protein sequence ID" value="KGI81295.1"/>
    <property type="molecule type" value="Genomic_DNA"/>
</dbReference>
<reference evidence="13 16" key="2">
    <citation type="submission" date="2017-08" db="EMBL/GenBank/DDBJ databases">
        <title>The complete genome sequence of moderately halophilic actinomycete Actinopolyspora erythraea YIM 90600, the producer of novel erythromycin, novel actinopolysporins A-C and tubercidin.</title>
        <authorList>
            <person name="Yin M."/>
            <person name="Tang S."/>
        </authorList>
    </citation>
    <scope>NUCLEOTIDE SEQUENCE [LARGE SCALE GENOMIC DNA]</scope>
    <source>
        <strain evidence="13 16">YIM 90600</strain>
    </source>
</reference>
<dbReference type="AlphaFoldDB" id="A0A099D7C2"/>
<dbReference type="Proteomes" id="UP000215043">
    <property type="component" value="Chromosome"/>
</dbReference>
<evidence type="ECO:0000313" key="15">
    <source>
        <dbReference type="Proteomes" id="UP000029737"/>
    </source>
</evidence>
<feature type="chain" id="PRO_5001944188" description="Beta-xylanase" evidence="11">
    <location>
        <begin position="35"/>
        <end position="362"/>
    </location>
</feature>
<dbReference type="InterPro" id="IPR017853">
    <property type="entry name" value="GH"/>
</dbReference>
<dbReference type="OrthoDB" id="9815836at2"/>
<keyword evidence="4 11" id="KW-0732">Signal</keyword>
<dbReference type="SUPFAM" id="SSF51445">
    <property type="entry name" value="(Trans)glycosidases"/>
    <property type="match status" value="1"/>
</dbReference>
<dbReference type="EMBL" id="CP022752">
    <property type="protein sequence ID" value="ASU78961.1"/>
    <property type="molecule type" value="Genomic_DNA"/>
</dbReference>
<name>A0A099D7C2_9ACTN</name>
<evidence type="ECO:0000313" key="16">
    <source>
        <dbReference type="Proteomes" id="UP000215043"/>
    </source>
</evidence>
<evidence type="ECO:0000256" key="5">
    <source>
        <dbReference type="ARBA" id="ARBA00022801"/>
    </source>
</evidence>
<dbReference type="PROSITE" id="PS51760">
    <property type="entry name" value="GH10_2"/>
    <property type="match status" value="1"/>
</dbReference>
<keyword evidence="3 13" id="KW-0858">Xylan degradation</keyword>
<protein>
    <recommendedName>
        <fullName evidence="9">Beta-xylanase</fullName>
        <ecNumber evidence="9">3.2.1.8</ecNumber>
    </recommendedName>
</protein>